<proteinExistence type="predicted"/>
<organism evidence="2 4">
    <name type="scientific">Sulfuracidifex tepidarius</name>
    <dbReference type="NCBI Taxonomy" id="1294262"/>
    <lineage>
        <taxon>Archaea</taxon>
        <taxon>Thermoproteota</taxon>
        <taxon>Thermoprotei</taxon>
        <taxon>Sulfolobales</taxon>
        <taxon>Sulfolobaceae</taxon>
        <taxon>Sulfuracidifex</taxon>
    </lineage>
</organism>
<accession>A0A510E6V8</accession>
<dbReference type="EMBL" id="AP018930">
    <property type="protein sequence ID" value="BBG28262.1"/>
    <property type="molecule type" value="Genomic_DNA"/>
</dbReference>
<dbReference type="AlphaFoldDB" id="A0A510E6V8"/>
<accession>A0A510E039</accession>
<evidence type="ECO:0000313" key="4">
    <source>
        <dbReference type="Proteomes" id="UP000325030"/>
    </source>
</evidence>
<dbReference type="Proteomes" id="UP000325030">
    <property type="component" value="Chromosome"/>
</dbReference>
<keyword evidence="3" id="KW-1185">Reference proteome</keyword>
<sequence>MSFLFKRSKKVIYHIDSLNKNMKTAIKTIIDCSMPDIAKGYGMRYAIPKWGEPIFVPYGELDGDFDNTKDAFSRIEEAISESASEALSYFKGWYPDSIFLNHYRVSYYSFTHESYGYVAGIGADPLISHKYFELPSLKDKKVFVASPALSMVTEYPFYDQIYEHKDEIVEAYSWANSEFHSKYDKDNVYDEDIGKHYMSLMFERIRDKNGRNVKNQVESADVLLVPLFTGQNKYGNGSSIKESWMNSDFYKKSMYHEFEALPVIWNTRNAEILVQDNIGKFSQIVLLFDKGVPSIDKCKEDCMSDSLKSLVKVVEDKERYKVIEPLK</sequence>
<evidence type="ECO:0000313" key="2">
    <source>
        <dbReference type="EMBL" id="BBG28262.1"/>
    </source>
</evidence>
<reference evidence="4" key="1">
    <citation type="submission" date="2018-09" db="EMBL/GenBank/DDBJ databases">
        <title>Complete Genome Sequencing of Sulfolobus sp. JCM 16834.</title>
        <authorList>
            <person name="Kato S."/>
            <person name="Itoh T."/>
            <person name="Ohkuma M."/>
        </authorList>
    </citation>
    <scope>NUCLEOTIDE SEQUENCE [LARGE SCALE GENOMIC DNA]</scope>
    <source>
        <strain evidence="4">IC-007</strain>
    </source>
</reference>
<dbReference type="GeneID" id="41719086"/>
<dbReference type="KEGG" id="step:IC006_2804"/>
<evidence type="ECO:0000313" key="1">
    <source>
        <dbReference type="EMBL" id="BBG25468.1"/>
    </source>
</evidence>
<dbReference type="RefSeq" id="WP_054845296.1">
    <property type="nucleotide sequence ID" value="NZ_AP018929.1"/>
</dbReference>
<protein>
    <submittedName>
        <fullName evidence="2">Uncharacterized protein</fullName>
    </submittedName>
</protein>
<dbReference type="OrthoDB" id="33875at2157"/>
<dbReference type="EMBL" id="AP018929">
    <property type="protein sequence ID" value="BBG25468.1"/>
    <property type="molecule type" value="Genomic_DNA"/>
</dbReference>
<reference evidence="2 3" key="2">
    <citation type="journal article" date="2020" name="Int. J. Syst. Evol. Microbiol.">
        <title>Sulfuracidifex tepidarius gen. nov., sp. nov. and transfer of Sulfolobus metallicus Huber and Stetter 1992 to the genus Sulfuracidifex as Sulfuracidifex metallicus comb. nov.</title>
        <authorList>
            <person name="Itoh T."/>
            <person name="Miura T."/>
            <person name="Sakai H.D."/>
            <person name="Kato S."/>
            <person name="Ohkuma M."/>
            <person name="Takashina T."/>
        </authorList>
    </citation>
    <scope>NUCLEOTIDE SEQUENCE</scope>
    <source>
        <strain evidence="1 3">IC-006</strain>
        <strain evidence="2">IC-007</strain>
    </source>
</reference>
<name>A0A510E6V8_9CREN</name>
<evidence type="ECO:0000313" key="3">
    <source>
        <dbReference type="Proteomes" id="UP000322983"/>
    </source>
</evidence>
<dbReference type="Proteomes" id="UP000322983">
    <property type="component" value="Chromosome"/>
</dbReference>
<gene>
    <name evidence="1" type="ORF">IC006_2804</name>
    <name evidence="2" type="ORF">IC007_2818</name>
</gene>